<feature type="compositionally biased region" description="Low complexity" evidence="1">
    <location>
        <begin position="74"/>
        <end position="83"/>
    </location>
</feature>
<keyword evidence="2" id="KW-0812">Transmembrane</keyword>
<name>A0A1I7S126_BURXY</name>
<evidence type="ECO:0000256" key="1">
    <source>
        <dbReference type="SAM" id="MobiDB-lite"/>
    </source>
</evidence>
<reference evidence="4" key="1">
    <citation type="submission" date="2016-11" db="UniProtKB">
        <authorList>
            <consortium name="WormBaseParasite"/>
        </authorList>
    </citation>
    <scope>IDENTIFICATION</scope>
</reference>
<feature type="region of interest" description="Disordered" evidence="1">
    <location>
        <begin position="1"/>
        <end position="84"/>
    </location>
</feature>
<evidence type="ECO:0000256" key="2">
    <source>
        <dbReference type="SAM" id="Phobius"/>
    </source>
</evidence>
<evidence type="ECO:0000313" key="4">
    <source>
        <dbReference type="WBParaSite" id="BXY_0670100.1"/>
    </source>
</evidence>
<dbReference type="AlphaFoldDB" id="A0A1I7S126"/>
<dbReference type="WBParaSite" id="BXY_0670100.1">
    <property type="protein sequence ID" value="BXY_0670100.1"/>
    <property type="gene ID" value="BXY_0670100"/>
</dbReference>
<organism evidence="3 4">
    <name type="scientific">Bursaphelenchus xylophilus</name>
    <name type="common">Pinewood nematode worm</name>
    <name type="synonym">Aphelenchoides xylophilus</name>
    <dbReference type="NCBI Taxonomy" id="6326"/>
    <lineage>
        <taxon>Eukaryota</taxon>
        <taxon>Metazoa</taxon>
        <taxon>Ecdysozoa</taxon>
        <taxon>Nematoda</taxon>
        <taxon>Chromadorea</taxon>
        <taxon>Rhabditida</taxon>
        <taxon>Tylenchina</taxon>
        <taxon>Tylenchomorpha</taxon>
        <taxon>Aphelenchoidea</taxon>
        <taxon>Aphelenchoididae</taxon>
        <taxon>Bursaphelenchus</taxon>
    </lineage>
</organism>
<feature type="compositionally biased region" description="Polar residues" evidence="1">
    <location>
        <begin position="1"/>
        <end position="16"/>
    </location>
</feature>
<dbReference type="Proteomes" id="UP000095284">
    <property type="component" value="Unplaced"/>
</dbReference>
<feature type="transmembrane region" description="Helical" evidence="2">
    <location>
        <begin position="165"/>
        <end position="187"/>
    </location>
</feature>
<sequence>MESGCSDNNPVQSTENTEVDEIRTAISPASLTPPQKEKKVDGSSIQKLASFLKRRQKPGSKSGSKESPNRGSKKGTSTSSSSKKLLKLLSKKKKKTALSLKPVRQKVSVQFPGELPKPQAAPKRAKLTKVGTVHFDHKKIEAQLRRQSRRKATCIRAWDQITKCVITICLASHVVGLMVVLMSHAILSRERFEFFGLKEPWKWQWKGNGRSTLMVRNRTYTQDVLNCTLPKHLKQGSSLNWSCVTRECKKMIRIPEKNHVYYFDSVDQFIRNKNY</sequence>
<proteinExistence type="predicted"/>
<evidence type="ECO:0000313" key="3">
    <source>
        <dbReference type="Proteomes" id="UP000095284"/>
    </source>
</evidence>
<keyword evidence="2" id="KW-1133">Transmembrane helix</keyword>
<keyword evidence="2" id="KW-0472">Membrane</keyword>
<accession>A0A1I7S126</accession>
<protein>
    <submittedName>
        <fullName evidence="4">Uncharacterized protein</fullName>
    </submittedName>
</protein>